<name>A0A6V7P8W4_ANACO</name>
<dbReference type="PROSITE" id="PS00587">
    <property type="entry name" value="GLYCOSYL_HYDROL_F17"/>
    <property type="match status" value="1"/>
</dbReference>
<dbReference type="SMART" id="SM00768">
    <property type="entry name" value="X8"/>
    <property type="match status" value="1"/>
</dbReference>
<keyword evidence="6 12" id="KW-0378">Hydrolase</keyword>
<keyword evidence="4" id="KW-0336">GPI-anchor</keyword>
<proteinExistence type="inferred from homology"/>
<keyword evidence="10 12" id="KW-0326">Glycosidase</keyword>
<evidence type="ECO:0000256" key="5">
    <source>
        <dbReference type="ARBA" id="ARBA00022729"/>
    </source>
</evidence>
<evidence type="ECO:0000256" key="3">
    <source>
        <dbReference type="ARBA" id="ARBA00022475"/>
    </source>
</evidence>
<feature type="region of interest" description="Disordered" evidence="13">
    <location>
        <begin position="271"/>
        <end position="297"/>
    </location>
</feature>
<dbReference type="GO" id="GO:0005886">
    <property type="term" value="C:plasma membrane"/>
    <property type="evidence" value="ECO:0007669"/>
    <property type="project" value="UniProtKB-SubCell"/>
</dbReference>
<evidence type="ECO:0000256" key="8">
    <source>
        <dbReference type="ARBA" id="ARBA00023157"/>
    </source>
</evidence>
<feature type="signal peptide" evidence="14">
    <location>
        <begin position="1"/>
        <end position="26"/>
    </location>
</feature>
<dbReference type="GO" id="GO:0098552">
    <property type="term" value="C:side of membrane"/>
    <property type="evidence" value="ECO:0007669"/>
    <property type="project" value="UniProtKB-KW"/>
</dbReference>
<evidence type="ECO:0000256" key="11">
    <source>
        <dbReference type="RuleBase" id="RU004335"/>
    </source>
</evidence>
<sequence length="480" mass="50775">MGPLSARSLSLLLLVSLLSSKHSAEGGGSIGVNYGRVANDLPPPPKVVELLKSQGITQVKLYDADPGVLRAFAGSGIRVVVALPNELLAAAASRPGYALGWVQRNVAAYYPATQIAAVAVGNEVFASPRNLTALLVPAMTNVHAALARLGLDAAVKVSSPIALTALRASYPPSAGAFRSDLAEPVMRPMLDLLRRTGSYLMVNAYPFFAYSANAALISLDYALFRPNAGVLDPGSGLKYYSLFDAQVCVPYIYRTTEFCVVRVVVSETGWPSKGDGKETGGGGERGGVQREPGAARAVGERGDAAAAAGGRGRVPVRAVQRGPEAGPHLGAQLRPLLPLRGQGLRHRLRPRRWRRWRWQWEQQQQQQWGGVEVGGGERGKGTGTGTGTGERWCVANGVVGKERLQRGLDYACGEGGADCRAIQPGAGCYEPNTVEAHASYAFNSYYQSKGRGIGTCDFQGAAYVVSQPPKIGNCVLPSGY</sequence>
<keyword evidence="4" id="KW-0449">Lipoprotein</keyword>
<feature type="region of interest" description="Disordered" evidence="13">
    <location>
        <begin position="367"/>
        <end position="387"/>
    </location>
</feature>
<dbReference type="InterPro" id="IPR017853">
    <property type="entry name" value="GH"/>
</dbReference>
<evidence type="ECO:0000256" key="13">
    <source>
        <dbReference type="SAM" id="MobiDB-lite"/>
    </source>
</evidence>
<protein>
    <recommendedName>
        <fullName evidence="15">X8 domain-containing protein</fullName>
    </recommendedName>
</protein>
<keyword evidence="5 14" id="KW-0732">Signal</keyword>
<accession>A0A6V7P8W4</accession>
<evidence type="ECO:0000259" key="15">
    <source>
        <dbReference type="SMART" id="SM00768"/>
    </source>
</evidence>
<dbReference type="InterPro" id="IPR000490">
    <property type="entry name" value="Glyco_hydro_17"/>
</dbReference>
<keyword evidence="7" id="KW-0472">Membrane</keyword>
<dbReference type="Gene3D" id="3.20.20.80">
    <property type="entry name" value="Glycosidases"/>
    <property type="match status" value="1"/>
</dbReference>
<dbReference type="Pfam" id="PF00332">
    <property type="entry name" value="Glyco_hydro_17"/>
    <property type="match status" value="1"/>
</dbReference>
<dbReference type="Pfam" id="PF07983">
    <property type="entry name" value="X8"/>
    <property type="match status" value="1"/>
</dbReference>
<dbReference type="AlphaFoldDB" id="A0A6V7P8W4"/>
<evidence type="ECO:0000256" key="6">
    <source>
        <dbReference type="ARBA" id="ARBA00022801"/>
    </source>
</evidence>
<dbReference type="GO" id="GO:0004553">
    <property type="term" value="F:hydrolase activity, hydrolyzing O-glycosyl compounds"/>
    <property type="evidence" value="ECO:0007669"/>
    <property type="project" value="InterPro"/>
</dbReference>
<dbReference type="PANTHER" id="PTHR32227">
    <property type="entry name" value="GLUCAN ENDO-1,3-BETA-GLUCOSIDASE BG1-RELATED-RELATED"/>
    <property type="match status" value="1"/>
</dbReference>
<feature type="chain" id="PRO_5027631074" description="X8 domain-containing protein" evidence="14">
    <location>
        <begin position="27"/>
        <end position="480"/>
    </location>
</feature>
<gene>
    <name evidence="16" type="ORF">CB5_LOCUS10345</name>
</gene>
<dbReference type="SUPFAM" id="SSF51445">
    <property type="entry name" value="(Trans)glycosidases"/>
    <property type="match status" value="1"/>
</dbReference>
<evidence type="ECO:0000256" key="10">
    <source>
        <dbReference type="ARBA" id="ARBA00023295"/>
    </source>
</evidence>
<dbReference type="InterPro" id="IPR012946">
    <property type="entry name" value="X8"/>
</dbReference>
<dbReference type="Gene3D" id="1.20.58.1040">
    <property type="match status" value="1"/>
</dbReference>
<evidence type="ECO:0000256" key="12">
    <source>
        <dbReference type="RuleBase" id="RU004336"/>
    </source>
</evidence>
<evidence type="ECO:0000256" key="2">
    <source>
        <dbReference type="ARBA" id="ARBA00008773"/>
    </source>
</evidence>
<dbReference type="FunFam" id="1.20.58.1040:FF:000001">
    <property type="entry name" value="Glucan endo-1,3-beta-glucosidase 4"/>
    <property type="match status" value="1"/>
</dbReference>
<evidence type="ECO:0000256" key="9">
    <source>
        <dbReference type="ARBA" id="ARBA00023180"/>
    </source>
</evidence>
<evidence type="ECO:0000256" key="7">
    <source>
        <dbReference type="ARBA" id="ARBA00023136"/>
    </source>
</evidence>
<feature type="domain" description="X8" evidence="15">
    <location>
        <begin position="391"/>
        <end position="476"/>
    </location>
</feature>
<dbReference type="GO" id="GO:0005975">
    <property type="term" value="P:carbohydrate metabolic process"/>
    <property type="evidence" value="ECO:0007669"/>
    <property type="project" value="InterPro"/>
</dbReference>
<dbReference type="GO" id="GO:0009506">
    <property type="term" value="C:plasmodesma"/>
    <property type="evidence" value="ECO:0007669"/>
    <property type="project" value="UniProtKB-ARBA"/>
</dbReference>
<evidence type="ECO:0000313" key="16">
    <source>
        <dbReference type="EMBL" id="CAD1827134.1"/>
    </source>
</evidence>
<comment type="subcellular location">
    <subcellularLocation>
        <location evidence="1">Cell membrane</location>
        <topology evidence="1">Lipid-anchor</topology>
        <topology evidence="1">GPI-anchor</topology>
    </subcellularLocation>
</comment>
<keyword evidence="8" id="KW-1015">Disulfide bond</keyword>
<evidence type="ECO:0000256" key="14">
    <source>
        <dbReference type="SAM" id="SignalP"/>
    </source>
</evidence>
<dbReference type="EMBL" id="LR862146">
    <property type="protein sequence ID" value="CAD1827134.1"/>
    <property type="molecule type" value="Genomic_DNA"/>
</dbReference>
<organism evidence="16">
    <name type="scientific">Ananas comosus var. bracteatus</name>
    <name type="common">red pineapple</name>
    <dbReference type="NCBI Taxonomy" id="296719"/>
    <lineage>
        <taxon>Eukaryota</taxon>
        <taxon>Viridiplantae</taxon>
        <taxon>Streptophyta</taxon>
        <taxon>Embryophyta</taxon>
        <taxon>Tracheophyta</taxon>
        <taxon>Spermatophyta</taxon>
        <taxon>Magnoliopsida</taxon>
        <taxon>Liliopsida</taxon>
        <taxon>Poales</taxon>
        <taxon>Bromeliaceae</taxon>
        <taxon>Bromelioideae</taxon>
        <taxon>Ananas</taxon>
    </lineage>
</organism>
<dbReference type="InterPro" id="IPR044965">
    <property type="entry name" value="Glyco_hydro_17_plant"/>
</dbReference>
<keyword evidence="3" id="KW-1003">Cell membrane</keyword>
<comment type="similarity">
    <text evidence="2 11">Belongs to the glycosyl hydrolase 17 family.</text>
</comment>
<reference evidence="16" key="1">
    <citation type="submission" date="2020-07" db="EMBL/GenBank/DDBJ databases">
        <authorList>
            <person name="Lin J."/>
        </authorList>
    </citation>
    <scope>NUCLEOTIDE SEQUENCE</scope>
</reference>
<keyword evidence="9" id="KW-0325">Glycoprotein</keyword>
<evidence type="ECO:0000256" key="1">
    <source>
        <dbReference type="ARBA" id="ARBA00004609"/>
    </source>
</evidence>
<evidence type="ECO:0000256" key="4">
    <source>
        <dbReference type="ARBA" id="ARBA00022622"/>
    </source>
</evidence>